<dbReference type="EMBL" id="MDBS01000017">
    <property type="protein sequence ID" value="PMP31551.1"/>
    <property type="molecule type" value="Genomic_DNA"/>
</dbReference>
<feature type="domain" description="Cyclic GMP-AMP synthase C-terminal" evidence="13">
    <location>
        <begin position="255"/>
        <end position="384"/>
    </location>
</feature>
<dbReference type="GO" id="GO:0005524">
    <property type="term" value="F:ATP binding"/>
    <property type="evidence" value="ECO:0007669"/>
    <property type="project" value="UniProtKB-KW"/>
</dbReference>
<evidence type="ECO:0000256" key="1">
    <source>
        <dbReference type="ARBA" id="ARBA00022679"/>
    </source>
</evidence>
<dbReference type="InterPro" id="IPR047805">
    <property type="entry name" value="GAMP_synthase"/>
</dbReference>
<organism evidence="14">
    <name type="scientific">Vibrio cyclitrophicus</name>
    <dbReference type="NCBI Taxonomy" id="47951"/>
    <lineage>
        <taxon>Bacteria</taxon>
        <taxon>Pseudomonadati</taxon>
        <taxon>Pseudomonadota</taxon>
        <taxon>Gammaproteobacteria</taxon>
        <taxon>Vibrionales</taxon>
        <taxon>Vibrionaceae</taxon>
        <taxon>Vibrio</taxon>
    </lineage>
</organism>
<keyword evidence="6" id="KW-0460">Magnesium</keyword>
<dbReference type="GO" id="GO:0140701">
    <property type="term" value="F:3',3'-cyclic GMP-AMP synthase activity"/>
    <property type="evidence" value="ECO:0007669"/>
    <property type="project" value="InterPro"/>
</dbReference>
<dbReference type="GO" id="GO:0046872">
    <property type="term" value="F:metal ion binding"/>
    <property type="evidence" value="ECO:0007669"/>
    <property type="project" value="UniProtKB-KW"/>
</dbReference>
<evidence type="ECO:0000256" key="3">
    <source>
        <dbReference type="ARBA" id="ARBA00022723"/>
    </source>
</evidence>
<dbReference type="AlphaFoldDB" id="A0A7Z1S4V8"/>
<evidence type="ECO:0000256" key="7">
    <source>
        <dbReference type="ARBA" id="ARBA00023080"/>
    </source>
</evidence>
<keyword evidence="9" id="KW-0342">GTP-binding</keyword>
<evidence type="ECO:0000259" key="13">
    <source>
        <dbReference type="Pfam" id="PF21713"/>
    </source>
</evidence>
<keyword evidence="1" id="KW-0808">Transferase</keyword>
<feature type="domain" description="Cyclic GMP-AMP synthase DncV-like nucleotidyltransferase" evidence="12">
    <location>
        <begin position="90"/>
        <end position="179"/>
    </location>
</feature>
<keyword evidence="8" id="KW-0051">Antiviral defense</keyword>
<evidence type="ECO:0000256" key="8">
    <source>
        <dbReference type="ARBA" id="ARBA00023118"/>
    </source>
</evidence>
<dbReference type="InterPro" id="IPR048445">
    <property type="entry name" value="DncV-like_NTFase"/>
</dbReference>
<evidence type="ECO:0000256" key="4">
    <source>
        <dbReference type="ARBA" id="ARBA00022741"/>
    </source>
</evidence>
<keyword evidence="2" id="KW-0548">Nucleotidyltransferase</keyword>
<evidence type="ECO:0000256" key="5">
    <source>
        <dbReference type="ARBA" id="ARBA00022840"/>
    </source>
</evidence>
<evidence type="ECO:0000256" key="6">
    <source>
        <dbReference type="ARBA" id="ARBA00022842"/>
    </source>
</evidence>
<sequence length="417" mass="47191">MKQDVSRLLNDSKQGFIGNIEPHQSKMELLYETRREVRKELRIRFQDLSNSFRKKGDKWGLDIKPNVNFLETELRALDQDAYEVLANLTPKFAPQGSIVYKTMNKPCQPPQQMDLDDGIYLPIDMFEDKPVLSKDLFFKFVDGTLSDLARRKGWEFSDKKNTCSRVILGTDLHVDVPLYAIPRKRFLSMKVESLGLESINASMDVAPKYVRLEPNEVNLALRNTEAWTVSDPKLLNEYFSQNFSYYKDMSGTHVCRRVCRYLKAWRDKAFKTGGPSSVALMTCVVLTFQELAAQDRLRKLTDSVALDECVKRLALQLRNGVPNDAEPSKNEKLFPKSNMLEQELEDIYQKAELLNIHVTAGLNASTASEAITNLQAVFGDRIPNIPGLVVAITVAEAIRSQPAIAQPQPNVANQDAG</sequence>
<comment type="catalytic activity">
    <reaction evidence="11">
        <text>GTP + ATP = 3',3'-cGAMP + 2 diphosphate</text>
        <dbReference type="Rhea" id="RHEA:35647"/>
        <dbReference type="ChEBI" id="CHEBI:30616"/>
        <dbReference type="ChEBI" id="CHEBI:33019"/>
        <dbReference type="ChEBI" id="CHEBI:37565"/>
        <dbReference type="ChEBI" id="CHEBI:71501"/>
    </reaction>
    <physiologicalReaction direction="left-to-right" evidence="11">
        <dbReference type="Rhea" id="RHEA:35648"/>
    </physiologicalReaction>
</comment>
<evidence type="ECO:0000259" key="12">
    <source>
        <dbReference type="Pfam" id="PF21654"/>
    </source>
</evidence>
<gene>
    <name evidence="14" type="ORF">BCS90_11195</name>
</gene>
<name>A0A7Z1S4V8_9VIBR</name>
<keyword evidence="3" id="KW-0479">Metal-binding</keyword>
<keyword evidence="7" id="KW-0546">Nucleotide metabolism</keyword>
<accession>A0A7Z1S4V8</accession>
<evidence type="ECO:0000256" key="9">
    <source>
        <dbReference type="ARBA" id="ARBA00023134"/>
    </source>
</evidence>
<protein>
    <recommendedName>
        <fullName evidence="10">Cyclic GMP-AMP synthase</fullName>
    </recommendedName>
</protein>
<proteinExistence type="predicted"/>
<keyword evidence="5" id="KW-0067">ATP-binding</keyword>
<dbReference type="GO" id="GO:0005525">
    <property type="term" value="F:GTP binding"/>
    <property type="evidence" value="ECO:0007669"/>
    <property type="project" value="UniProtKB-KW"/>
</dbReference>
<evidence type="ECO:0000256" key="10">
    <source>
        <dbReference type="ARBA" id="ARBA00044145"/>
    </source>
</evidence>
<dbReference type="GO" id="GO:0009117">
    <property type="term" value="P:nucleotide metabolic process"/>
    <property type="evidence" value="ECO:0007669"/>
    <property type="project" value="UniProtKB-KW"/>
</dbReference>
<evidence type="ECO:0000256" key="2">
    <source>
        <dbReference type="ARBA" id="ARBA00022695"/>
    </source>
</evidence>
<dbReference type="Pfam" id="PF21654">
    <property type="entry name" value="DncV-like_NTFase"/>
    <property type="match status" value="1"/>
</dbReference>
<reference evidence="14" key="1">
    <citation type="submission" date="2016-07" db="EMBL/GenBank/DDBJ databases">
        <authorList>
            <person name="Kauffman K."/>
            <person name="Arevalo P."/>
            <person name="Polz M.F."/>
        </authorList>
    </citation>
    <scope>NUCLEOTIDE SEQUENCE</scope>
    <source>
        <strain evidence="14">10N.222.46.E12</strain>
    </source>
</reference>
<dbReference type="GO" id="GO:0051607">
    <property type="term" value="P:defense response to virus"/>
    <property type="evidence" value="ECO:0007669"/>
    <property type="project" value="UniProtKB-KW"/>
</dbReference>
<dbReference type="NCBIfam" id="NF041078">
    <property type="entry name" value="cGAS"/>
    <property type="match status" value="1"/>
</dbReference>
<evidence type="ECO:0000313" key="14">
    <source>
        <dbReference type="EMBL" id="PMP31551.1"/>
    </source>
</evidence>
<evidence type="ECO:0000256" key="11">
    <source>
        <dbReference type="ARBA" id="ARBA00048304"/>
    </source>
</evidence>
<comment type="caution">
    <text evidence="14">The sequence shown here is derived from an EMBL/GenBank/DDBJ whole genome shotgun (WGS) entry which is preliminary data.</text>
</comment>
<reference evidence="14" key="2">
    <citation type="journal article" date="2018" name="Nature">
        <title>A major lineage of non-tailed dsDNA viruses as unrecognized killers of marine bacteria.</title>
        <authorList>
            <person name="Kauffman K.M."/>
            <person name="Hussain F.A."/>
            <person name="Yang J."/>
            <person name="Arevalo P."/>
            <person name="Brown J.M."/>
            <person name="Chang W.K."/>
            <person name="VanInsberghe D."/>
            <person name="Elsherbini J."/>
            <person name="Sharma R.S."/>
            <person name="Cutler M.B."/>
            <person name="Kelly L."/>
            <person name="Polz M.F."/>
        </authorList>
    </citation>
    <scope>NUCLEOTIDE SEQUENCE</scope>
    <source>
        <strain evidence="14">10N.222.46.E12</strain>
    </source>
</reference>
<dbReference type="Pfam" id="PF21713">
    <property type="entry name" value="DncV_C"/>
    <property type="match status" value="1"/>
</dbReference>
<dbReference type="InterPro" id="IPR048446">
    <property type="entry name" value="DncV_C"/>
</dbReference>
<keyword evidence="4" id="KW-0547">Nucleotide-binding</keyword>